<evidence type="ECO:0000313" key="2">
    <source>
        <dbReference type="Proteomes" id="UP000677054"/>
    </source>
</evidence>
<dbReference type="Proteomes" id="UP000677054">
    <property type="component" value="Unassembled WGS sequence"/>
</dbReference>
<dbReference type="AlphaFoldDB" id="A0A7R9ABD2"/>
<gene>
    <name evidence="1" type="ORF">DSTB1V02_LOCUS10824</name>
</gene>
<accession>A0A7R9ABD2</accession>
<evidence type="ECO:0000313" key="1">
    <source>
        <dbReference type="EMBL" id="CAD7251057.1"/>
    </source>
</evidence>
<dbReference type="EMBL" id="LR902760">
    <property type="protein sequence ID" value="CAD7251057.1"/>
    <property type="molecule type" value="Genomic_DNA"/>
</dbReference>
<protein>
    <submittedName>
        <fullName evidence="1">Uncharacterized protein</fullName>
    </submittedName>
</protein>
<dbReference type="EMBL" id="CAJPEV010003243">
    <property type="protein sequence ID" value="CAG0899309.1"/>
    <property type="molecule type" value="Genomic_DNA"/>
</dbReference>
<proteinExistence type="predicted"/>
<organism evidence="1">
    <name type="scientific">Darwinula stevensoni</name>
    <dbReference type="NCBI Taxonomy" id="69355"/>
    <lineage>
        <taxon>Eukaryota</taxon>
        <taxon>Metazoa</taxon>
        <taxon>Ecdysozoa</taxon>
        <taxon>Arthropoda</taxon>
        <taxon>Crustacea</taxon>
        <taxon>Oligostraca</taxon>
        <taxon>Ostracoda</taxon>
        <taxon>Podocopa</taxon>
        <taxon>Podocopida</taxon>
        <taxon>Darwinulocopina</taxon>
        <taxon>Darwinuloidea</taxon>
        <taxon>Darwinulidae</taxon>
        <taxon>Darwinula</taxon>
    </lineage>
</organism>
<name>A0A7R9ABD2_9CRUS</name>
<reference evidence="1" key="1">
    <citation type="submission" date="2020-11" db="EMBL/GenBank/DDBJ databases">
        <authorList>
            <person name="Tran Van P."/>
        </authorList>
    </citation>
    <scope>NUCLEOTIDE SEQUENCE</scope>
</reference>
<keyword evidence="2" id="KW-1185">Reference proteome</keyword>
<sequence>MFLLMQTTVFYGMSKISPIEAMESEVQIKVMTESPPLRKSSRRAIRRGADRVEDVLKDEQAMEKMEVVIERTPEKSGLGGMSYYEQIRQRNITEKMALLASLDISADIKTLHEQVSEKKNHLRR</sequence>